<feature type="compositionally biased region" description="Basic and acidic residues" evidence="1">
    <location>
        <begin position="72"/>
        <end position="93"/>
    </location>
</feature>
<dbReference type="Proteomes" id="UP000008064">
    <property type="component" value="Unassembled WGS sequence"/>
</dbReference>
<organism>
    <name type="scientific">Serpula lacrymans var. lacrymans (strain S7.9)</name>
    <name type="common">Dry rot fungus</name>
    <dbReference type="NCBI Taxonomy" id="578457"/>
    <lineage>
        <taxon>Eukaryota</taxon>
        <taxon>Fungi</taxon>
        <taxon>Dikarya</taxon>
        <taxon>Basidiomycota</taxon>
        <taxon>Agaricomycotina</taxon>
        <taxon>Agaricomycetes</taxon>
        <taxon>Agaricomycetidae</taxon>
        <taxon>Boletales</taxon>
        <taxon>Coniophorineae</taxon>
        <taxon>Serpulaceae</taxon>
        <taxon>Serpula</taxon>
    </lineage>
</organism>
<feature type="non-terminal residue" evidence="2">
    <location>
        <position position="184"/>
    </location>
</feature>
<feature type="compositionally biased region" description="Basic and acidic residues" evidence="1">
    <location>
        <begin position="109"/>
        <end position="125"/>
    </location>
</feature>
<dbReference type="KEGG" id="sla:SERLADRAFT_475019"/>
<evidence type="ECO:0000313" key="2">
    <source>
        <dbReference type="EMBL" id="EGO21949.1"/>
    </source>
</evidence>
<feature type="compositionally biased region" description="Low complexity" evidence="1">
    <location>
        <begin position="135"/>
        <end position="146"/>
    </location>
</feature>
<evidence type="ECO:0000256" key="1">
    <source>
        <dbReference type="SAM" id="MobiDB-lite"/>
    </source>
</evidence>
<dbReference type="EMBL" id="GL945438">
    <property type="protein sequence ID" value="EGO21949.1"/>
    <property type="molecule type" value="Genomic_DNA"/>
</dbReference>
<dbReference type="AlphaFoldDB" id="F8P5R2"/>
<sequence length="184" mass="21049">MARLGWKIARAISAVSVQLLLRIVRNHHLKNPQARNSADESEYGSQVSPIQEPHRPMRHKSPSSSGGSFPRYEGRPRNEFWRDSSRDYVERPYRAKRSQSPSWSSSFSRSRDEGDNDYPEDHAEQPYRSMRPQTSSRSSYGNSYSRSEPRPRIEGGRDYSGRHTEHTSRPTHRIASSQSASGSS</sequence>
<dbReference type="HOGENOM" id="CLU_1471665_0_0_1"/>
<feature type="compositionally biased region" description="Low complexity" evidence="1">
    <location>
        <begin position="175"/>
        <end position="184"/>
    </location>
</feature>
<proteinExistence type="predicted"/>
<accession>F8P5R2</accession>
<feature type="compositionally biased region" description="Basic and acidic residues" evidence="1">
    <location>
        <begin position="147"/>
        <end position="168"/>
    </location>
</feature>
<feature type="region of interest" description="Disordered" evidence="1">
    <location>
        <begin position="32"/>
        <end position="184"/>
    </location>
</feature>
<dbReference type="RefSeq" id="XP_007321735.1">
    <property type="nucleotide sequence ID" value="XM_007321673.1"/>
</dbReference>
<protein>
    <submittedName>
        <fullName evidence="2">Uncharacterized protein</fullName>
    </submittedName>
</protein>
<dbReference type="GeneID" id="18820573"/>
<feature type="compositionally biased region" description="Low complexity" evidence="1">
    <location>
        <begin position="98"/>
        <end position="108"/>
    </location>
</feature>
<name>F8P5R2_SERL9</name>
<reference evidence="2" key="1">
    <citation type="submission" date="2011-04" db="EMBL/GenBank/DDBJ databases">
        <title>Evolution of plant cell wall degrading machinery underlies the functional diversity of forest fungi.</title>
        <authorList>
            <consortium name="US DOE Joint Genome Institute (JGI-PGF)"/>
            <person name="Eastwood D.C."/>
            <person name="Floudas D."/>
            <person name="Binder M."/>
            <person name="Majcherczyk A."/>
            <person name="Schneider P."/>
            <person name="Aerts A."/>
            <person name="Asiegbu F.O."/>
            <person name="Baker S.E."/>
            <person name="Barry K."/>
            <person name="Bendiksby M."/>
            <person name="Blumentritt M."/>
            <person name="Coutinho P.M."/>
            <person name="Cullen D."/>
            <person name="Cullen D."/>
            <person name="Gathman A."/>
            <person name="Goodell B."/>
            <person name="Henrissat B."/>
            <person name="Ihrmark K."/>
            <person name="Kauserud H."/>
            <person name="Kohler A."/>
            <person name="LaButti K."/>
            <person name="Lapidus A."/>
            <person name="Lavin J.L."/>
            <person name="Lee Y.-H."/>
            <person name="Lindquist E."/>
            <person name="Lilly W."/>
            <person name="Lucas S."/>
            <person name="Morin E."/>
            <person name="Murat C."/>
            <person name="Oguiza J.A."/>
            <person name="Park J."/>
            <person name="Pisabarro A.G."/>
            <person name="Riley R."/>
            <person name="Rosling A."/>
            <person name="Salamov A."/>
            <person name="Schmidt O."/>
            <person name="Schmutz J."/>
            <person name="Skrede I."/>
            <person name="Stenlid J."/>
            <person name="Wiebenga A."/>
            <person name="Xie X."/>
            <person name="Kues U."/>
            <person name="Hibbett D.S."/>
            <person name="Hoffmeister D."/>
            <person name="Hogberg N."/>
            <person name="Martin F."/>
            <person name="Grigoriev I.V."/>
            <person name="Watkinson S.C."/>
        </authorList>
    </citation>
    <scope>NUCLEOTIDE SEQUENCE</scope>
    <source>
        <strain evidence="2">S7.9</strain>
    </source>
</reference>
<gene>
    <name evidence="2" type="ORF">SERLADRAFT_475019</name>
</gene>